<reference evidence="2" key="1">
    <citation type="submission" date="2021-05" db="EMBL/GenBank/DDBJ databases">
        <title>Comparative genomics of three Colletotrichum scovillei strains and genetic complementation revealed genes involved fungal growth and virulence on chili pepper.</title>
        <authorList>
            <person name="Hsieh D.-K."/>
            <person name="Chuang S.-C."/>
            <person name="Chen C.-Y."/>
            <person name="Chao Y.-T."/>
            <person name="Lu M.-Y.J."/>
            <person name="Lee M.-H."/>
            <person name="Shih M.-C."/>
        </authorList>
    </citation>
    <scope>NUCLEOTIDE SEQUENCE</scope>
    <source>
        <strain evidence="2">Coll-153</strain>
    </source>
</reference>
<dbReference type="Proteomes" id="UP000699042">
    <property type="component" value="Unassembled WGS sequence"/>
</dbReference>
<evidence type="ECO:0000313" key="3">
    <source>
        <dbReference type="Proteomes" id="UP000699042"/>
    </source>
</evidence>
<dbReference type="AlphaFoldDB" id="A0A9P7RD07"/>
<proteinExistence type="predicted"/>
<name>A0A9P7RD07_9PEZI</name>
<evidence type="ECO:0000313" key="2">
    <source>
        <dbReference type="EMBL" id="KAG7054950.1"/>
    </source>
</evidence>
<accession>A0A9P7RD07</accession>
<organism evidence="2 3">
    <name type="scientific">Colletotrichum scovillei</name>
    <dbReference type="NCBI Taxonomy" id="1209932"/>
    <lineage>
        <taxon>Eukaryota</taxon>
        <taxon>Fungi</taxon>
        <taxon>Dikarya</taxon>
        <taxon>Ascomycota</taxon>
        <taxon>Pezizomycotina</taxon>
        <taxon>Sordariomycetes</taxon>
        <taxon>Hypocreomycetidae</taxon>
        <taxon>Glomerellales</taxon>
        <taxon>Glomerellaceae</taxon>
        <taxon>Colletotrichum</taxon>
        <taxon>Colletotrichum acutatum species complex</taxon>
    </lineage>
</organism>
<gene>
    <name evidence="2" type="ORF">JMJ77_007420</name>
</gene>
<feature type="compositionally biased region" description="Low complexity" evidence="1">
    <location>
        <begin position="11"/>
        <end position="20"/>
    </location>
</feature>
<dbReference type="EMBL" id="JAESDN010000002">
    <property type="protein sequence ID" value="KAG7054950.1"/>
    <property type="molecule type" value="Genomic_DNA"/>
</dbReference>
<evidence type="ECO:0000256" key="1">
    <source>
        <dbReference type="SAM" id="MobiDB-lite"/>
    </source>
</evidence>
<keyword evidence="3" id="KW-1185">Reference proteome</keyword>
<comment type="caution">
    <text evidence="2">The sequence shown here is derived from an EMBL/GenBank/DDBJ whole genome shotgun (WGS) entry which is preliminary data.</text>
</comment>
<feature type="region of interest" description="Disordered" evidence="1">
    <location>
        <begin position="1"/>
        <end position="20"/>
    </location>
</feature>
<protein>
    <submittedName>
        <fullName evidence="2">Uncharacterized protein</fullName>
    </submittedName>
</protein>
<sequence>MPTPAEDQTREQSNYSSNQQESLNAGYLWFQKIEKQSVDAV</sequence>